<dbReference type="EMBL" id="AP025628">
    <property type="protein sequence ID" value="BDG61158.1"/>
    <property type="molecule type" value="Genomic_DNA"/>
</dbReference>
<keyword evidence="4" id="KW-0813">Transport</keyword>
<evidence type="ECO:0000256" key="5">
    <source>
        <dbReference type="ARBA" id="ARBA00022475"/>
    </source>
</evidence>
<proteinExistence type="inferred from homology"/>
<dbReference type="NCBIfam" id="TIGR01728">
    <property type="entry name" value="SsuA_fam"/>
    <property type="match status" value="1"/>
</dbReference>
<comment type="subcellular location">
    <subcellularLocation>
        <location evidence="2">Cell inner membrane</location>
    </subcellularLocation>
    <subcellularLocation>
        <location evidence="1">Periplasm</location>
    </subcellularLocation>
</comment>
<dbReference type="Proteomes" id="UP001163687">
    <property type="component" value="Chromosome"/>
</dbReference>
<keyword evidence="5" id="KW-1003">Cell membrane</keyword>
<keyword evidence="7" id="KW-0732">Signal</keyword>
<dbReference type="InterPro" id="IPR044527">
    <property type="entry name" value="NrtA/CpmA_ABC-bd_dom"/>
</dbReference>
<evidence type="ECO:0000313" key="11">
    <source>
        <dbReference type="EMBL" id="BDG61158.1"/>
    </source>
</evidence>
<evidence type="ECO:0000313" key="12">
    <source>
        <dbReference type="Proteomes" id="UP001163687"/>
    </source>
</evidence>
<accession>A0AA35G976</accession>
<evidence type="ECO:0000256" key="8">
    <source>
        <dbReference type="ARBA" id="ARBA00023136"/>
    </source>
</evidence>
<dbReference type="AlphaFoldDB" id="A0AA35G976"/>
<protein>
    <submittedName>
        <fullName evidence="11">ABC transporter substrate-binding protein</fullName>
    </submittedName>
</protein>
<dbReference type="SUPFAM" id="SSF53850">
    <property type="entry name" value="Periplasmic binding protein-like II"/>
    <property type="match status" value="1"/>
</dbReference>
<dbReference type="CDD" id="cd13553">
    <property type="entry name" value="PBP2_NrtA_CpmA_like"/>
    <property type="match status" value="1"/>
</dbReference>
<feature type="domain" description="Solute-binding protein family 3/N-terminal" evidence="10">
    <location>
        <begin position="61"/>
        <end position="280"/>
    </location>
</feature>
<evidence type="ECO:0000256" key="6">
    <source>
        <dbReference type="ARBA" id="ARBA00022519"/>
    </source>
</evidence>
<dbReference type="Pfam" id="PF13379">
    <property type="entry name" value="NMT1_2"/>
    <property type="match status" value="1"/>
</dbReference>
<evidence type="ECO:0000256" key="7">
    <source>
        <dbReference type="ARBA" id="ARBA00022729"/>
    </source>
</evidence>
<dbReference type="Gene3D" id="3.40.190.10">
    <property type="entry name" value="Periplasmic binding protein-like II"/>
    <property type="match status" value="2"/>
</dbReference>
<evidence type="ECO:0000256" key="3">
    <source>
        <dbReference type="ARBA" id="ARBA00010742"/>
    </source>
</evidence>
<evidence type="ECO:0000256" key="9">
    <source>
        <dbReference type="SAM" id="MobiDB-lite"/>
    </source>
</evidence>
<feature type="region of interest" description="Disordered" evidence="9">
    <location>
        <begin position="31"/>
        <end position="56"/>
    </location>
</feature>
<dbReference type="GO" id="GO:0005886">
    <property type="term" value="C:plasma membrane"/>
    <property type="evidence" value="ECO:0007669"/>
    <property type="project" value="UniProtKB-SubCell"/>
</dbReference>
<organism evidence="11 12">
    <name type="scientific">Caldinitratiruptor microaerophilus</name>
    <dbReference type="NCBI Taxonomy" id="671077"/>
    <lineage>
        <taxon>Bacteria</taxon>
        <taxon>Bacillati</taxon>
        <taxon>Bacillota</taxon>
        <taxon>Clostridia</taxon>
        <taxon>Eubacteriales</taxon>
        <taxon>Symbiobacteriaceae</taxon>
        <taxon>Caldinitratiruptor</taxon>
    </lineage>
</organism>
<comment type="similarity">
    <text evidence="3">Belongs to the bacterial solute-binding protein SsuA/TauA family.</text>
</comment>
<dbReference type="InterPro" id="IPR001638">
    <property type="entry name" value="Solute-binding_3/MltF_N"/>
</dbReference>
<keyword evidence="8" id="KW-0472">Membrane</keyword>
<evidence type="ECO:0000256" key="1">
    <source>
        <dbReference type="ARBA" id="ARBA00004418"/>
    </source>
</evidence>
<evidence type="ECO:0000256" key="2">
    <source>
        <dbReference type="ARBA" id="ARBA00004533"/>
    </source>
</evidence>
<dbReference type="RefSeq" id="WP_264841831.1">
    <property type="nucleotide sequence ID" value="NZ_AP025628.1"/>
</dbReference>
<evidence type="ECO:0000259" key="10">
    <source>
        <dbReference type="SMART" id="SM00062"/>
    </source>
</evidence>
<evidence type="ECO:0000256" key="4">
    <source>
        <dbReference type="ARBA" id="ARBA00022448"/>
    </source>
</evidence>
<feature type="compositionally biased region" description="Low complexity" evidence="9">
    <location>
        <begin position="42"/>
        <end position="54"/>
    </location>
</feature>
<dbReference type="PANTHER" id="PTHR30024:SF47">
    <property type="entry name" value="TAURINE-BINDING PERIPLASMIC PROTEIN"/>
    <property type="match status" value="1"/>
</dbReference>
<feature type="compositionally biased region" description="Gly residues" evidence="9">
    <location>
        <begin position="31"/>
        <end position="41"/>
    </location>
</feature>
<dbReference type="KEGG" id="cmic:caldi_22480"/>
<keyword evidence="6" id="KW-0997">Cell inner membrane</keyword>
<dbReference type="PANTHER" id="PTHR30024">
    <property type="entry name" value="ALIPHATIC SULFONATES-BINDING PROTEIN-RELATED"/>
    <property type="match status" value="1"/>
</dbReference>
<dbReference type="InterPro" id="IPR010067">
    <property type="entry name" value="ABC_SsuA_sub-bd"/>
</dbReference>
<dbReference type="PROSITE" id="PS51257">
    <property type="entry name" value="PROKAR_LIPOPROTEIN"/>
    <property type="match status" value="1"/>
</dbReference>
<keyword evidence="12" id="KW-1185">Reference proteome</keyword>
<dbReference type="GO" id="GO:0042626">
    <property type="term" value="F:ATPase-coupled transmembrane transporter activity"/>
    <property type="evidence" value="ECO:0007669"/>
    <property type="project" value="InterPro"/>
</dbReference>
<dbReference type="GO" id="GO:0042597">
    <property type="term" value="C:periplasmic space"/>
    <property type="evidence" value="ECO:0007669"/>
    <property type="project" value="UniProtKB-SubCell"/>
</dbReference>
<sequence length="364" mass="39086">MRRLRRRLLPVSLVLVLVMLVLTACGGARTSGGASGPGPAGGSASAQGSGAGAPVPGPRRSLKIGYLNVMDDAPAMLAKDAGLYEKYGLDVELVLFESGTDLIKAIVGGQLQAGVLGFTNAVTWAAKGADLKVVGGAQVGYHSLVVRKDSGIKTVQDLKGKRLASQKQGSTADIVLNGVVFRQAGLSRQDVQMVYVEPAAAIQSLAAGQVDAALVFEPYEQIARATGNVDVIYEIGKVWPFPCMVVITSGKQLATDREAVDRLLDAQKDAIAMLETQPDEAARYLVKRFVQDEEVRGPSGSVKAVDLVRKAIETQTFRWEISDQDIRRMEEIVDIMVSQGLLERKIDVKTILDLSWQQRAEKKV</sequence>
<name>A0AA35G976_9FIRM</name>
<gene>
    <name evidence="11" type="ORF">caldi_22480</name>
</gene>
<reference evidence="11" key="1">
    <citation type="submission" date="2022-03" db="EMBL/GenBank/DDBJ databases">
        <title>Complete genome sequence of Caldinitratiruptor microaerophilus.</title>
        <authorList>
            <person name="Mukaiyama R."/>
            <person name="Nishiyama T."/>
            <person name="Ueda K."/>
        </authorList>
    </citation>
    <scope>NUCLEOTIDE SEQUENCE</scope>
    <source>
        <strain evidence="11">JCM 16183</strain>
    </source>
</reference>
<dbReference type="SMART" id="SM00062">
    <property type="entry name" value="PBPb"/>
    <property type="match status" value="1"/>
</dbReference>